<dbReference type="Proteomes" id="UP000184096">
    <property type="component" value="Chromosome I"/>
</dbReference>
<dbReference type="InterPro" id="IPR051265">
    <property type="entry name" value="HIBADH-related_NP60_sf"/>
</dbReference>
<dbReference type="RefSeq" id="WP_083587939.1">
    <property type="nucleotide sequence ID" value="NZ_LT670849.1"/>
</dbReference>
<dbReference type="Gene3D" id="1.10.1040.10">
    <property type="entry name" value="N-(1-d-carboxylethyl)-l-norvaline Dehydrogenase, domain 2"/>
    <property type="match status" value="1"/>
</dbReference>
<dbReference type="AlphaFoldDB" id="A0A1M7TE89"/>
<dbReference type="GO" id="GO:0051287">
    <property type="term" value="F:NAD binding"/>
    <property type="evidence" value="ECO:0007669"/>
    <property type="project" value="InterPro"/>
</dbReference>
<feature type="active site" evidence="3">
    <location>
        <position position="208"/>
    </location>
</feature>
<feature type="domain" description="3-hydroxyisobutyrate dehydrogenase-like NAD-binding" evidence="5">
    <location>
        <begin position="205"/>
        <end position="316"/>
    </location>
</feature>
<gene>
    <name evidence="6" type="ORF">SAMN05444170_1476</name>
</gene>
<dbReference type="PANTHER" id="PTHR43580:SF2">
    <property type="entry name" value="CYTOKINE-LIKE NUCLEAR FACTOR N-PAC"/>
    <property type="match status" value="1"/>
</dbReference>
<organism evidence="6 7">
    <name type="scientific">Bradyrhizobium erythrophlei</name>
    <dbReference type="NCBI Taxonomy" id="1437360"/>
    <lineage>
        <taxon>Bacteria</taxon>
        <taxon>Pseudomonadati</taxon>
        <taxon>Pseudomonadota</taxon>
        <taxon>Alphaproteobacteria</taxon>
        <taxon>Hyphomicrobiales</taxon>
        <taxon>Nitrobacteraceae</taxon>
        <taxon>Bradyrhizobium</taxon>
    </lineage>
</organism>
<dbReference type="InterPro" id="IPR008927">
    <property type="entry name" value="6-PGluconate_DH-like_C_sf"/>
</dbReference>
<dbReference type="GO" id="GO:0050661">
    <property type="term" value="F:NADP binding"/>
    <property type="evidence" value="ECO:0007669"/>
    <property type="project" value="InterPro"/>
</dbReference>
<dbReference type="Gene3D" id="3.40.50.720">
    <property type="entry name" value="NAD(P)-binding Rossmann-like Domain"/>
    <property type="match status" value="1"/>
</dbReference>
<dbReference type="GO" id="GO:0016054">
    <property type="term" value="P:organic acid catabolic process"/>
    <property type="evidence" value="ECO:0007669"/>
    <property type="project" value="UniProtKB-ARBA"/>
</dbReference>
<dbReference type="InterPro" id="IPR015815">
    <property type="entry name" value="HIBADH-related"/>
</dbReference>
<name>A0A1M7TE89_9BRAD</name>
<sequence>MCEFESTILSASAAPAGGDKSRADAPPRVRPVKGEIGFIGLGRMGTAMAANLTAAGRPVIAYVRRENQVARLKELGLKPTTDFGDLLDCELVISMLPDDDAVRHVVFGSKEDHSGGLADGLMQGAIHLSMSTISTACAAELTAAHAEAGQGYVAAPVFGNPEAARTRQLFVVAAGAPGDLVRCQPIFDCLGQRTFAVGENPQEANLIKLLGNMMTATAIEMIAESVAVIRKRGLDPQPFIDIMTSTMFGGRTHRIYGEKVVRRTYAAGFILPLVLKDVRLALAEAEKASTPMPSVGVVRDRLITAIARGYDGLDWTVLGKVAAEEAGLADPSETDIE</sequence>
<dbReference type="InterPro" id="IPR029154">
    <property type="entry name" value="HIBADH-like_NADP-bd"/>
</dbReference>
<dbReference type="Pfam" id="PF03446">
    <property type="entry name" value="NAD_binding_2"/>
    <property type="match status" value="1"/>
</dbReference>
<dbReference type="InterPro" id="IPR013328">
    <property type="entry name" value="6PGD_dom2"/>
</dbReference>
<evidence type="ECO:0000313" key="6">
    <source>
        <dbReference type="EMBL" id="SHN68997.1"/>
    </source>
</evidence>
<dbReference type="OrthoDB" id="9812907at2"/>
<keyword evidence="2" id="KW-0520">NAD</keyword>
<dbReference type="InterPro" id="IPR036291">
    <property type="entry name" value="NAD(P)-bd_dom_sf"/>
</dbReference>
<dbReference type="Pfam" id="PF14833">
    <property type="entry name" value="NAD_binding_11"/>
    <property type="match status" value="1"/>
</dbReference>
<dbReference type="SUPFAM" id="SSF51735">
    <property type="entry name" value="NAD(P)-binding Rossmann-fold domains"/>
    <property type="match status" value="1"/>
</dbReference>
<dbReference type="PROSITE" id="PS00895">
    <property type="entry name" value="3_HYDROXYISOBUT_DH"/>
    <property type="match status" value="1"/>
</dbReference>
<accession>A0A1M7TE89</accession>
<dbReference type="EMBL" id="LT670849">
    <property type="protein sequence ID" value="SHN68997.1"/>
    <property type="molecule type" value="Genomic_DNA"/>
</dbReference>
<evidence type="ECO:0000256" key="3">
    <source>
        <dbReference type="PIRSR" id="PIRSR000103-1"/>
    </source>
</evidence>
<keyword evidence="1" id="KW-0560">Oxidoreductase</keyword>
<evidence type="ECO:0000259" key="4">
    <source>
        <dbReference type="Pfam" id="PF03446"/>
    </source>
</evidence>
<evidence type="ECO:0000313" key="7">
    <source>
        <dbReference type="Proteomes" id="UP000184096"/>
    </source>
</evidence>
<feature type="domain" description="6-phosphogluconate dehydrogenase NADP-binding" evidence="4">
    <location>
        <begin position="35"/>
        <end position="198"/>
    </location>
</feature>
<dbReference type="InterPro" id="IPR002204">
    <property type="entry name" value="3-OH-isobutyrate_DH-rel_CS"/>
</dbReference>
<keyword evidence="7" id="KW-1185">Reference proteome</keyword>
<evidence type="ECO:0000256" key="2">
    <source>
        <dbReference type="ARBA" id="ARBA00023027"/>
    </source>
</evidence>
<dbReference type="GO" id="GO:0016491">
    <property type="term" value="F:oxidoreductase activity"/>
    <property type="evidence" value="ECO:0007669"/>
    <property type="project" value="UniProtKB-KW"/>
</dbReference>
<proteinExistence type="predicted"/>
<reference evidence="7" key="1">
    <citation type="submission" date="2016-11" db="EMBL/GenBank/DDBJ databases">
        <authorList>
            <person name="Varghese N."/>
            <person name="Submissions S."/>
        </authorList>
    </citation>
    <scope>NUCLEOTIDE SEQUENCE [LARGE SCALE GENOMIC DNA]</scope>
    <source>
        <strain evidence="7">GAS401</strain>
    </source>
</reference>
<dbReference type="SUPFAM" id="SSF48179">
    <property type="entry name" value="6-phosphogluconate dehydrogenase C-terminal domain-like"/>
    <property type="match status" value="1"/>
</dbReference>
<dbReference type="InterPro" id="IPR006115">
    <property type="entry name" value="6PGDH_NADP-bd"/>
</dbReference>
<evidence type="ECO:0000259" key="5">
    <source>
        <dbReference type="Pfam" id="PF14833"/>
    </source>
</evidence>
<evidence type="ECO:0000256" key="1">
    <source>
        <dbReference type="ARBA" id="ARBA00023002"/>
    </source>
</evidence>
<dbReference type="PIRSF" id="PIRSF000103">
    <property type="entry name" value="HIBADH"/>
    <property type="match status" value="1"/>
</dbReference>
<dbReference type="PANTHER" id="PTHR43580">
    <property type="entry name" value="OXIDOREDUCTASE GLYR1-RELATED"/>
    <property type="match status" value="1"/>
</dbReference>
<protein>
    <submittedName>
        <fullName evidence="6">3-hydroxyisobutyrate dehydrogenase</fullName>
    </submittedName>
</protein>